<evidence type="ECO:0000313" key="11">
    <source>
        <dbReference type="EMBL" id="VDN92062.1"/>
    </source>
</evidence>
<dbReference type="STRING" id="6280.A0A0N4TQN4"/>
<dbReference type="GO" id="GO:0004572">
    <property type="term" value="F:mannosyl-oligosaccharide 1,3-1,6-alpha-mannosidase activity"/>
    <property type="evidence" value="ECO:0007669"/>
    <property type="project" value="UniProtKB-EC"/>
</dbReference>
<evidence type="ECO:0000256" key="5">
    <source>
        <dbReference type="ARBA" id="ARBA00023295"/>
    </source>
</evidence>
<dbReference type="PANTHER" id="PTHR11607">
    <property type="entry name" value="ALPHA-MANNOSIDASE"/>
    <property type="match status" value="1"/>
</dbReference>
<dbReference type="Proteomes" id="UP000278627">
    <property type="component" value="Unassembled WGS sequence"/>
</dbReference>
<dbReference type="WBParaSite" id="BPAG_0001091401-mRNA-1">
    <property type="protein sequence ID" value="BPAG_0001091401-mRNA-1"/>
    <property type="gene ID" value="BPAG_0001091401"/>
</dbReference>
<comment type="function">
    <text evidence="6">Catalyzes the first committed step in the biosynthesis of complex N-glycans. It controls conversion of high mannose to complex N-glycans; the final hydrolytic step in the N-glycan maturation pathway.</text>
</comment>
<dbReference type="InterPro" id="IPR015341">
    <property type="entry name" value="Glyco_hydro_38_cen"/>
</dbReference>
<dbReference type="Pfam" id="PF01074">
    <property type="entry name" value="Glyco_hydro_38N"/>
    <property type="match status" value="1"/>
</dbReference>
<dbReference type="InterPro" id="IPR013780">
    <property type="entry name" value="Glyco_hydro_b"/>
</dbReference>
<dbReference type="SMART" id="SM00872">
    <property type="entry name" value="Alpha-mann_mid"/>
    <property type="match status" value="1"/>
</dbReference>
<dbReference type="InterPro" id="IPR027291">
    <property type="entry name" value="Glyco_hydro_38_N_sf"/>
</dbReference>
<evidence type="ECO:0000256" key="7">
    <source>
        <dbReference type="ARBA" id="ARBA00093232"/>
    </source>
</evidence>
<evidence type="ECO:0000256" key="1">
    <source>
        <dbReference type="ARBA" id="ARBA00009792"/>
    </source>
</evidence>
<keyword evidence="5 8" id="KW-0326">Glycosidase</keyword>
<evidence type="ECO:0000313" key="13">
    <source>
        <dbReference type="WBParaSite" id="BPAG_0001091401-mRNA-1"/>
    </source>
</evidence>
<proteinExistence type="inferred from homology"/>
<dbReference type="EC" id="3.2.1.-" evidence="8"/>
<evidence type="ECO:0000313" key="12">
    <source>
        <dbReference type="Proteomes" id="UP000278627"/>
    </source>
</evidence>
<dbReference type="InterPro" id="IPR050843">
    <property type="entry name" value="Glycosyl_Hydrlase_38"/>
</dbReference>
<keyword evidence="12" id="KW-1185">Reference proteome</keyword>
<dbReference type="GO" id="GO:0000139">
    <property type="term" value="C:Golgi membrane"/>
    <property type="evidence" value="ECO:0007669"/>
    <property type="project" value="TreeGrafter"/>
</dbReference>
<keyword evidence="3 8" id="KW-0378">Hydrolase</keyword>
<name>A0A0N4TQN4_BRUPA</name>
<keyword evidence="9" id="KW-0472">Membrane</keyword>
<reference evidence="13" key="1">
    <citation type="submission" date="2016-04" db="UniProtKB">
        <authorList>
            <consortium name="WormBaseParasite"/>
        </authorList>
    </citation>
    <scope>IDENTIFICATION</scope>
</reference>
<comment type="similarity">
    <text evidence="1 8">Belongs to the glycosyl hydrolase 38 family.</text>
</comment>
<evidence type="ECO:0000256" key="8">
    <source>
        <dbReference type="RuleBase" id="RU361199"/>
    </source>
</evidence>
<dbReference type="GO" id="GO:0006491">
    <property type="term" value="P:N-glycan processing"/>
    <property type="evidence" value="ECO:0007669"/>
    <property type="project" value="TreeGrafter"/>
</dbReference>
<dbReference type="GO" id="GO:0030246">
    <property type="term" value="F:carbohydrate binding"/>
    <property type="evidence" value="ECO:0007669"/>
    <property type="project" value="InterPro"/>
</dbReference>
<evidence type="ECO:0000256" key="9">
    <source>
        <dbReference type="SAM" id="Phobius"/>
    </source>
</evidence>
<feature type="transmembrane region" description="Helical" evidence="9">
    <location>
        <begin position="21"/>
        <end position="44"/>
    </location>
</feature>
<evidence type="ECO:0000259" key="10">
    <source>
        <dbReference type="SMART" id="SM00872"/>
    </source>
</evidence>
<dbReference type="InterPro" id="IPR037094">
    <property type="entry name" value="Glyco_hydro_38_cen_sf"/>
</dbReference>
<dbReference type="InterPro" id="IPR011013">
    <property type="entry name" value="Gal_mutarotase_sf_dom"/>
</dbReference>
<dbReference type="Gene3D" id="2.60.40.1180">
    <property type="entry name" value="Golgi alpha-mannosidase II"/>
    <property type="match status" value="1"/>
</dbReference>
<dbReference type="InterPro" id="IPR000602">
    <property type="entry name" value="Glyco_hydro_38_N"/>
</dbReference>
<reference evidence="11 12" key="2">
    <citation type="submission" date="2018-11" db="EMBL/GenBank/DDBJ databases">
        <authorList>
            <consortium name="Pathogen Informatics"/>
        </authorList>
    </citation>
    <scope>NUCLEOTIDE SEQUENCE [LARGE SCALE GENOMIC DNA]</scope>
</reference>
<dbReference type="FunFam" id="1.20.1270.50:FF:000001">
    <property type="entry name" value="Alpha-mannosidase"/>
    <property type="match status" value="1"/>
</dbReference>
<evidence type="ECO:0000256" key="6">
    <source>
        <dbReference type="ARBA" id="ARBA00059516"/>
    </source>
</evidence>
<dbReference type="GO" id="GO:0046872">
    <property type="term" value="F:metal ion binding"/>
    <property type="evidence" value="ECO:0007669"/>
    <property type="project" value="UniProtKB-KW"/>
</dbReference>
<dbReference type="Gene3D" id="1.20.1270.50">
    <property type="entry name" value="Glycoside hydrolase family 38, central domain"/>
    <property type="match status" value="1"/>
</dbReference>
<sequence length="1104" mass="127960">MAKIKITPFLSAHTKRYVFMAGFCVFFIFLIEFRIILLTISFIFNLLKFDDEEQSDGATFQCTQTYPIKTKTEFNTFDVLQQIIGLRQKSKQHYTVRKKSILDVTEVYVLPFTHVDPGWLRTFNNYLNDTNAILDNMLVFMQNHPRMRFMWCEIVFLERWWIKQNESVKSLTRKLIENKQLEIVSGSWVMTDEATTYFPSIVDNIIEGQQYVNNELNVQAEVMWSNDPFGYGPSVPYLYTKTGVKRGVINRIHHGLKAFLRYHGAIPFRWQQFFDVNDENEMYMHVLPYSHYDILNSCGPDPDVCCQYDFKRINHFTCSNAAPVPITDSNIRKRALKLEKAFLKMSLQQGSNIVLSVWGDDFRYAELEEWYQQYDNLILLFDYINKNSKRTKIRFGTLMEYFDALERSNKIKNIIPATLSGDFFPYQCSAGDYWTGYYTTRPFYKRQERELHSFIRASDLLTANALINLSTKSRQIIQQQLTIARRNLALFQHHDAITGTSKNHVMKDYSERIFASIKIAENMLRISLNALLRSNNFEIDNIPLVYNESSSKKMVIVEQPRTILIYNNQPHGRMELIELQISDPNVVVIGTNGPIQAQIEPYFDTVSGKLTKSYLLVFSAYLKALSFVHFTIQKNHAATTEITQILTPLKSLRMTKYISSNFHVKTISKNEFFLQTQRILVELNPKNGLLEVPPTETLLRLLLASAKVVFNKDSPSLKARGDVYKEQERKRSREIIAIPDPDHEGFSRDGTKRLRCKQEFSYYKSIFSGAYIMALQDAEVIKLKMTEAETFIVSGPLRQIAYTLSRFVKQRLSVNNISGAEENRLHMQLRIDIRKMSDAELVTKFATDMIADDVEYYTDSNGLQLIKRAEYDASNRPEMNYYPMPTAMILQDRSKRLSVLSNVPHGVRTFNKINLEIMLDRRLSTDDGKGLGFNDDGLPVDNLPVNMAFTFVIEQMTVADNKQQRQQRRFAYNTLNAHLALQSLIYQPNIFIISGILENSPLYHLQSLPCDVQLLTIRPLTYDINRRLMILHRAGIDCTTLNSSICHGNELDSALKKLMQSFGVTTVQKTLLNGIKQISEEMPYQMMTFILEPADFATYLIRFN</sequence>
<keyword evidence="4 8" id="KW-0862">Zinc</keyword>
<dbReference type="SUPFAM" id="SSF88713">
    <property type="entry name" value="Glycoside hydrolase/deacetylase"/>
    <property type="match status" value="1"/>
</dbReference>
<dbReference type="Gene3D" id="2.70.98.30">
    <property type="entry name" value="Golgi alpha-mannosidase II, domain 4"/>
    <property type="match status" value="1"/>
</dbReference>
<dbReference type="SUPFAM" id="SSF88688">
    <property type="entry name" value="Families 57/38 glycoside transferase middle domain"/>
    <property type="match status" value="1"/>
</dbReference>
<dbReference type="PANTHER" id="PTHR11607:SF71">
    <property type="entry name" value="ALPHA-MANNOSIDASE"/>
    <property type="match status" value="1"/>
</dbReference>
<dbReference type="Pfam" id="PF09261">
    <property type="entry name" value="Alpha-mann_mid"/>
    <property type="match status" value="1"/>
</dbReference>
<evidence type="ECO:0000256" key="2">
    <source>
        <dbReference type="ARBA" id="ARBA00022723"/>
    </source>
</evidence>
<comment type="cofactor">
    <cofactor evidence="8">
        <name>Zn(2+)</name>
        <dbReference type="ChEBI" id="CHEBI:29105"/>
    </cofactor>
    <text evidence="8">Binds 1 zinc ion per subunit.</text>
</comment>
<dbReference type="SUPFAM" id="SSF74650">
    <property type="entry name" value="Galactose mutarotase-like"/>
    <property type="match status" value="2"/>
</dbReference>
<accession>A0A0N4TQN4</accession>
<evidence type="ECO:0000256" key="4">
    <source>
        <dbReference type="ARBA" id="ARBA00022833"/>
    </source>
</evidence>
<comment type="catalytic activity">
    <reaction evidence="7">
        <text>N(4)-{beta-D-GlcNAc-(1-&gt;2)-alpha-D-Man-(1-&gt;3)-[alpha-D-Man-(1-&gt;3)-[alpha-D-Man-(1-&gt;6)]-alpha-D-Man-(1-&gt;6)]-beta-D-Man-(1-&gt;4)-beta-D-GlcNAc-(1-&gt;4)-beta-D-GlcNAc}-L-asparaginyl-[protein] + 2 H2O = 2 alpha-D-mannopyranose + an N(4)-{beta-D-GlcNAc-(1-&gt;2)-alpha-D-Man-(1-&gt;3)-[alpha-D-Man-(1-&gt;6)]-beta-D-Man-(1-&gt;4)-beta-D-GlcNAc-(1-&gt;4)-beta-D-GlcNAc}-L-asparaginyl-[protein]</text>
        <dbReference type="Rhea" id="RHEA:56052"/>
        <dbReference type="Rhea" id="RHEA-COMP:14368"/>
        <dbReference type="Rhea" id="RHEA-COMP:14369"/>
        <dbReference type="ChEBI" id="CHEBI:15377"/>
        <dbReference type="ChEBI" id="CHEBI:28729"/>
        <dbReference type="ChEBI" id="CHEBI:60615"/>
        <dbReference type="ChEBI" id="CHEBI:60625"/>
        <dbReference type="EC" id="3.2.1.114"/>
    </reaction>
</comment>
<gene>
    <name evidence="11" type="ORF">BPAG_LOCUS10876</name>
</gene>
<keyword evidence="9" id="KW-1133">Transmembrane helix</keyword>
<dbReference type="InterPro" id="IPR011330">
    <property type="entry name" value="Glyco_hydro/deAcase_b/a-brl"/>
</dbReference>
<dbReference type="AlphaFoldDB" id="A0A0N4TQN4"/>
<dbReference type="GO" id="GO:0006013">
    <property type="term" value="P:mannose metabolic process"/>
    <property type="evidence" value="ECO:0007669"/>
    <property type="project" value="InterPro"/>
</dbReference>
<keyword evidence="2 8" id="KW-0479">Metal-binding</keyword>
<organism evidence="13">
    <name type="scientific">Brugia pahangi</name>
    <name type="common">Filarial nematode worm</name>
    <dbReference type="NCBI Taxonomy" id="6280"/>
    <lineage>
        <taxon>Eukaryota</taxon>
        <taxon>Metazoa</taxon>
        <taxon>Ecdysozoa</taxon>
        <taxon>Nematoda</taxon>
        <taxon>Chromadorea</taxon>
        <taxon>Rhabditida</taxon>
        <taxon>Spirurina</taxon>
        <taxon>Spiruromorpha</taxon>
        <taxon>Filarioidea</taxon>
        <taxon>Onchocercidae</taxon>
        <taxon>Brugia</taxon>
    </lineage>
</organism>
<dbReference type="InterPro" id="IPR011682">
    <property type="entry name" value="Glyco_hydro_38_C"/>
</dbReference>
<dbReference type="EMBL" id="UZAD01013203">
    <property type="protein sequence ID" value="VDN92062.1"/>
    <property type="molecule type" value="Genomic_DNA"/>
</dbReference>
<dbReference type="Gene3D" id="3.20.110.10">
    <property type="entry name" value="Glycoside hydrolase 38, N terminal domain"/>
    <property type="match status" value="1"/>
</dbReference>
<protein>
    <recommendedName>
        <fullName evidence="8">Alpha-mannosidase</fullName>
        <ecNumber evidence="8">3.2.1.-</ecNumber>
    </recommendedName>
</protein>
<keyword evidence="9" id="KW-0812">Transmembrane</keyword>
<evidence type="ECO:0000256" key="3">
    <source>
        <dbReference type="ARBA" id="ARBA00022801"/>
    </source>
</evidence>
<dbReference type="FunFam" id="3.20.110.10:FF:000010">
    <property type="entry name" value="Alpha-mannosidase"/>
    <property type="match status" value="1"/>
</dbReference>
<dbReference type="Pfam" id="PF07748">
    <property type="entry name" value="Glyco_hydro_38C"/>
    <property type="match status" value="1"/>
</dbReference>
<feature type="domain" description="Glycoside hydrolase family 38 central" evidence="10">
    <location>
        <begin position="432"/>
        <end position="513"/>
    </location>
</feature>
<dbReference type="InterPro" id="IPR028995">
    <property type="entry name" value="Glyco_hydro_57/38_cen_sf"/>
</dbReference>